<sequence length="140" mass="16012">MVADIHTAVEVRRDGRWTRVEPQPEIFEHPNYAIFGFLAGMRNYSQSPVIAAPRGLPADLDAVGDDFDSWLPDLSSTSWLTLAELLAYDYDQTFRNRRPPNDGELVRLRDFLTPYFFERLTPLTQLGAPPDIRIVLGFDE</sequence>
<evidence type="ECO:0000313" key="2">
    <source>
        <dbReference type="Proteomes" id="UP001519654"/>
    </source>
</evidence>
<dbReference type="EMBL" id="JAHKKG010000004">
    <property type="protein sequence ID" value="MBU2664523.1"/>
    <property type="molecule type" value="Genomic_DNA"/>
</dbReference>
<organism evidence="1 2">
    <name type="scientific">Paractinoplanes bogorensis</name>
    <dbReference type="NCBI Taxonomy" id="1610840"/>
    <lineage>
        <taxon>Bacteria</taxon>
        <taxon>Bacillati</taxon>
        <taxon>Actinomycetota</taxon>
        <taxon>Actinomycetes</taxon>
        <taxon>Micromonosporales</taxon>
        <taxon>Micromonosporaceae</taxon>
        <taxon>Paractinoplanes</taxon>
    </lineage>
</organism>
<dbReference type="RefSeq" id="WP_215787215.1">
    <property type="nucleotide sequence ID" value="NZ_JAHKKG010000004.1"/>
</dbReference>
<comment type="caution">
    <text evidence="1">The sequence shown here is derived from an EMBL/GenBank/DDBJ whole genome shotgun (WGS) entry which is preliminary data.</text>
</comment>
<reference evidence="1 2" key="1">
    <citation type="submission" date="2021-06" db="EMBL/GenBank/DDBJ databases">
        <title>Actinoplanes lichenicola sp. nov., and Actinoplanes ovalisporus sp. nov., isolated from lichen in Thailand.</title>
        <authorList>
            <person name="Saeng-In P."/>
            <person name="Kanchanasin P."/>
            <person name="Yuki M."/>
            <person name="Kudo T."/>
            <person name="Ohkuma M."/>
            <person name="Phongsopitanun W."/>
            <person name="Tanasupawat S."/>
        </authorList>
    </citation>
    <scope>NUCLEOTIDE SEQUENCE [LARGE SCALE GENOMIC DNA]</scope>
    <source>
        <strain evidence="1 2">NBRC 110975</strain>
    </source>
</reference>
<evidence type="ECO:0000313" key="1">
    <source>
        <dbReference type="EMBL" id="MBU2664523.1"/>
    </source>
</evidence>
<proteinExistence type="predicted"/>
<protein>
    <submittedName>
        <fullName evidence="1">Uncharacterized protein</fullName>
    </submittedName>
</protein>
<keyword evidence="2" id="KW-1185">Reference proteome</keyword>
<accession>A0ABS5YMB6</accession>
<name>A0ABS5YMB6_9ACTN</name>
<gene>
    <name evidence="1" type="ORF">KOI35_13550</name>
</gene>
<dbReference type="Proteomes" id="UP001519654">
    <property type="component" value="Unassembled WGS sequence"/>
</dbReference>